<keyword evidence="1" id="KW-0812">Transmembrane</keyword>
<keyword evidence="3" id="KW-0808">Transferase</keyword>
<protein>
    <submittedName>
        <fullName evidence="3">Sulfurtransferase</fullName>
    </submittedName>
</protein>
<dbReference type="InterPro" id="IPR021309">
    <property type="entry name" value="YgaP-like_TM"/>
</dbReference>
<evidence type="ECO:0000313" key="4">
    <source>
        <dbReference type="Proteomes" id="UP000192491"/>
    </source>
</evidence>
<sequence>MTIDRVVLAFAGAMILISLVLGYLGFTTVAFVLLAFIGLNLLQSAFTGFCPLAIVLKKLGFQTGCAFN</sequence>
<dbReference type="Pfam" id="PF11127">
    <property type="entry name" value="YgaP-like_TM"/>
    <property type="match status" value="1"/>
</dbReference>
<evidence type="ECO:0000259" key="2">
    <source>
        <dbReference type="Pfam" id="PF11127"/>
    </source>
</evidence>
<dbReference type="AlphaFoldDB" id="A0A1Y1QRY3"/>
<accession>A0A1Y1QRY3</accession>
<organism evidence="3 4">
    <name type="scientific">Thiothrix lacustris</name>
    <dbReference type="NCBI Taxonomy" id="525917"/>
    <lineage>
        <taxon>Bacteria</taxon>
        <taxon>Pseudomonadati</taxon>
        <taxon>Pseudomonadota</taxon>
        <taxon>Gammaproteobacteria</taxon>
        <taxon>Thiotrichales</taxon>
        <taxon>Thiotrichaceae</taxon>
        <taxon>Thiothrix</taxon>
    </lineage>
</organism>
<dbReference type="GO" id="GO:0016740">
    <property type="term" value="F:transferase activity"/>
    <property type="evidence" value="ECO:0007669"/>
    <property type="project" value="UniProtKB-KW"/>
</dbReference>
<dbReference type="EMBL" id="MTEJ01000066">
    <property type="protein sequence ID" value="OQX12418.1"/>
    <property type="molecule type" value="Genomic_DNA"/>
</dbReference>
<feature type="transmembrane region" description="Helical" evidence="1">
    <location>
        <begin position="32"/>
        <end position="56"/>
    </location>
</feature>
<reference evidence="3 4" key="1">
    <citation type="submission" date="2017-01" db="EMBL/GenBank/DDBJ databases">
        <title>Novel large sulfur bacteria in the metagenomes of groundwater-fed chemosynthetic microbial mats in the Lake Huron basin.</title>
        <authorList>
            <person name="Sharrar A.M."/>
            <person name="Flood B.E."/>
            <person name="Bailey J.V."/>
            <person name="Jones D.S."/>
            <person name="Biddanda B."/>
            <person name="Ruberg S.A."/>
            <person name="Marcus D.N."/>
            <person name="Dick G.J."/>
        </authorList>
    </citation>
    <scope>NUCLEOTIDE SEQUENCE [LARGE SCALE GENOMIC DNA]</scope>
    <source>
        <strain evidence="3">A8</strain>
    </source>
</reference>
<evidence type="ECO:0000256" key="1">
    <source>
        <dbReference type="SAM" id="Phobius"/>
    </source>
</evidence>
<evidence type="ECO:0000313" key="3">
    <source>
        <dbReference type="EMBL" id="OQX12418.1"/>
    </source>
</evidence>
<comment type="caution">
    <text evidence="3">The sequence shown here is derived from an EMBL/GenBank/DDBJ whole genome shotgun (WGS) entry which is preliminary data.</text>
</comment>
<feature type="domain" description="Inner membrane protein YgaP-like transmembrane" evidence="2">
    <location>
        <begin position="2"/>
        <end position="57"/>
    </location>
</feature>
<dbReference type="Gene3D" id="6.10.140.1340">
    <property type="match status" value="1"/>
</dbReference>
<dbReference type="Proteomes" id="UP000192491">
    <property type="component" value="Unassembled WGS sequence"/>
</dbReference>
<name>A0A1Y1QRY3_9GAMM</name>
<feature type="transmembrane region" description="Helical" evidence="1">
    <location>
        <begin position="7"/>
        <end position="26"/>
    </location>
</feature>
<gene>
    <name evidence="3" type="ORF">BWK73_14930</name>
</gene>
<keyword evidence="1" id="KW-1133">Transmembrane helix</keyword>
<proteinExistence type="predicted"/>
<keyword evidence="1" id="KW-0472">Membrane</keyword>